<dbReference type="Pfam" id="PF01135">
    <property type="entry name" value="PCMT"/>
    <property type="match status" value="1"/>
</dbReference>
<dbReference type="PANTHER" id="PTHR11579">
    <property type="entry name" value="PROTEIN-L-ISOASPARTATE O-METHYLTRANSFERASE"/>
    <property type="match status" value="1"/>
</dbReference>
<keyword evidence="6" id="KW-0808">Transferase</keyword>
<proteinExistence type="inferred from homology"/>
<evidence type="ECO:0000256" key="6">
    <source>
        <dbReference type="ARBA" id="ARBA00022679"/>
    </source>
</evidence>
<evidence type="ECO:0000313" key="9">
    <source>
        <dbReference type="WBParaSite" id="TREG1_117210.1"/>
    </source>
</evidence>
<protein>
    <recommendedName>
        <fullName evidence="3">protein-L-isoaspartate(D-aspartate) O-methyltransferase</fullName>
        <ecNumber evidence="3">2.1.1.77</ecNumber>
    </recommendedName>
</protein>
<reference evidence="9" key="2">
    <citation type="submission" date="2023-11" db="UniProtKB">
        <authorList>
            <consortium name="WormBaseParasite"/>
        </authorList>
    </citation>
    <scope>IDENTIFICATION</scope>
</reference>
<organism evidence="8 9">
    <name type="scientific">Trichobilharzia regenti</name>
    <name type="common">Nasal bird schistosome</name>
    <dbReference type="NCBI Taxonomy" id="157069"/>
    <lineage>
        <taxon>Eukaryota</taxon>
        <taxon>Metazoa</taxon>
        <taxon>Spiralia</taxon>
        <taxon>Lophotrochozoa</taxon>
        <taxon>Platyhelminthes</taxon>
        <taxon>Trematoda</taxon>
        <taxon>Digenea</taxon>
        <taxon>Strigeidida</taxon>
        <taxon>Schistosomatoidea</taxon>
        <taxon>Schistosomatidae</taxon>
        <taxon>Trichobilharzia</taxon>
    </lineage>
</organism>
<keyword evidence="4" id="KW-0963">Cytoplasm</keyword>
<dbReference type="EC" id="2.1.1.77" evidence="3"/>
<dbReference type="WBParaSite" id="TREG1_117210.1">
    <property type="protein sequence ID" value="TREG1_117210.1"/>
    <property type="gene ID" value="TREG1_117210"/>
</dbReference>
<dbReference type="InterPro" id="IPR000682">
    <property type="entry name" value="PCMT"/>
</dbReference>
<name>A0AA85IY41_TRIRE</name>
<evidence type="ECO:0000256" key="4">
    <source>
        <dbReference type="ARBA" id="ARBA00022490"/>
    </source>
</evidence>
<comment type="similarity">
    <text evidence="2">Belongs to the methyltransferase superfamily. L-isoaspartyl/D-aspartyl protein methyltransferase family.</text>
</comment>
<dbReference type="InterPro" id="IPR029063">
    <property type="entry name" value="SAM-dependent_MTases_sf"/>
</dbReference>
<evidence type="ECO:0000256" key="2">
    <source>
        <dbReference type="ARBA" id="ARBA00005369"/>
    </source>
</evidence>
<dbReference type="Gene3D" id="3.40.50.150">
    <property type="entry name" value="Vaccinia Virus protein VP39"/>
    <property type="match status" value="1"/>
</dbReference>
<dbReference type="AlphaFoldDB" id="A0AA85IY41"/>
<evidence type="ECO:0000256" key="5">
    <source>
        <dbReference type="ARBA" id="ARBA00022603"/>
    </source>
</evidence>
<accession>A0AA85IY41</accession>
<evidence type="ECO:0000313" key="8">
    <source>
        <dbReference type="Proteomes" id="UP000050795"/>
    </source>
</evidence>
<dbReference type="Proteomes" id="UP000050795">
    <property type="component" value="Unassembled WGS sequence"/>
</dbReference>
<keyword evidence="7" id="KW-0949">S-adenosyl-L-methionine</keyword>
<reference evidence="8" key="1">
    <citation type="submission" date="2022-06" db="EMBL/GenBank/DDBJ databases">
        <authorList>
            <person name="Berger JAMES D."/>
            <person name="Berger JAMES D."/>
        </authorList>
    </citation>
    <scope>NUCLEOTIDE SEQUENCE [LARGE SCALE GENOMIC DNA]</scope>
</reference>
<dbReference type="GO" id="GO:0032259">
    <property type="term" value="P:methylation"/>
    <property type="evidence" value="ECO:0007669"/>
    <property type="project" value="UniProtKB-KW"/>
</dbReference>
<keyword evidence="5" id="KW-0489">Methyltransferase</keyword>
<keyword evidence="8" id="KW-1185">Reference proteome</keyword>
<dbReference type="SUPFAM" id="SSF53335">
    <property type="entry name" value="S-adenosyl-L-methionine-dependent methyltransferases"/>
    <property type="match status" value="1"/>
</dbReference>
<dbReference type="GO" id="GO:0004719">
    <property type="term" value="F:protein-L-isoaspartate (D-aspartate) O-methyltransferase activity"/>
    <property type="evidence" value="ECO:0007669"/>
    <property type="project" value="UniProtKB-EC"/>
</dbReference>
<comment type="subcellular location">
    <subcellularLocation>
        <location evidence="1">Cytoplasm</location>
    </subcellularLocation>
</comment>
<evidence type="ECO:0000256" key="1">
    <source>
        <dbReference type="ARBA" id="ARBA00004496"/>
    </source>
</evidence>
<sequence length="265" mass="30063">MSLVDRKFFVTEKPYEDSSQPTAYGVKILAPHVDALVLGALESRLQHSGHVSCILCHGGYLPSVMALYVTNTGIIVGIEKDGRVTNLNYNNIEKWIKSSEIAQKYRLFRHLPFKFYTRSNPGDEVLSIEFSATFYNGDDKNTIVKLKQRLKRGGRLVYLKSIGKEGQTLMVIDRRSNGSFYERLLARVRLDGKMEESLEEMEETLTPQPVPPPFADFDDILISLHCCHASHASNYSNVINEHKLDIESQTYTLRVIIIGHLPNCE</sequence>
<dbReference type="GO" id="GO:0005737">
    <property type="term" value="C:cytoplasm"/>
    <property type="evidence" value="ECO:0007669"/>
    <property type="project" value="UniProtKB-SubCell"/>
</dbReference>
<dbReference type="PANTHER" id="PTHR11579:SF0">
    <property type="entry name" value="PROTEIN-L-ISOASPARTATE(D-ASPARTATE) O-METHYLTRANSFERASE"/>
    <property type="match status" value="1"/>
</dbReference>
<evidence type="ECO:0000256" key="7">
    <source>
        <dbReference type="ARBA" id="ARBA00022691"/>
    </source>
</evidence>
<evidence type="ECO:0000256" key="3">
    <source>
        <dbReference type="ARBA" id="ARBA00011890"/>
    </source>
</evidence>